<evidence type="ECO:0000259" key="1">
    <source>
        <dbReference type="Pfam" id="PF03781"/>
    </source>
</evidence>
<dbReference type="PANTHER" id="PTHR23150:SF19">
    <property type="entry name" value="FORMYLGLYCINE-GENERATING ENZYME"/>
    <property type="match status" value="1"/>
</dbReference>
<dbReference type="InterPro" id="IPR027417">
    <property type="entry name" value="P-loop_NTPase"/>
</dbReference>
<name>A0ABX2G691_9BURK</name>
<proteinExistence type="predicted"/>
<evidence type="ECO:0008006" key="5">
    <source>
        <dbReference type="Google" id="ProtNLM"/>
    </source>
</evidence>
<evidence type="ECO:0000313" key="3">
    <source>
        <dbReference type="EMBL" id="NRT57550.1"/>
    </source>
</evidence>
<dbReference type="Gene3D" id="3.90.1580.10">
    <property type="entry name" value="paralog of FGE (formylglycine-generating enzyme)"/>
    <property type="match status" value="1"/>
</dbReference>
<evidence type="ECO:0000259" key="2">
    <source>
        <dbReference type="Pfam" id="PF05729"/>
    </source>
</evidence>
<protein>
    <recommendedName>
        <fullName evidence="5">NACHT domain-containing protein</fullName>
    </recommendedName>
</protein>
<gene>
    <name evidence="3" type="ORF">HNQ01_003306</name>
</gene>
<dbReference type="InterPro" id="IPR016187">
    <property type="entry name" value="CTDL_fold"/>
</dbReference>
<dbReference type="EMBL" id="JABSNM010000016">
    <property type="protein sequence ID" value="NRT57550.1"/>
    <property type="molecule type" value="Genomic_DNA"/>
</dbReference>
<sequence length="839" mass="93094">MVAQGAVEAGRDAVGRDQYNITLLLQPEMLAGLEVVPDASVLRCYLDGLIDALTPLPLDRIDTRASTDGEPLALDDVFEPLDTCLSIPEGLTLAQWFDPARQRSRSKAGRSGQALEEQKQRPVTALEALAHHRSLTLLGAAGGGKSTFGAWMLVMLARAWREELPTVLEGAWPHDALLPIRVTLRHFGASLASSDVGTAERLWAFIAETLKRDGHELPVKYLKSVAIQRGALFLFDGLDECGTPAQCEQVLKAIEALERSLTGTKSRFLRTVRPNAWKAPVASKGEYALAGLTEAQVDHFITRWYEAADRHGWSLRADPAVLVADLQQASRRQDLRELAANPLLLTLMAALHTVDRLPDDRADLYREAVTLLLMRWDDKDERGAGASLRRLLDLPHFRIESLLPALEEVAYKTHEAKDEAVHEDRLRQGFEALFADAGDALRRAQTVVNYIVERTGLLSWDGSAPPRRFEFPHRSFREYLAACHLTRQPDMASRCIALTRGAAEQWARWELVLILAARIAEPERGTMLAQALVESSAASSAAWTEADWLRARLAGLQFQEIGAKDVQAEPYRRAMADRVVAVLMRGAFPGKPTGNGVPARLRAQLGDVLGELDPRFDVENCFLPCGDDLGFVPIPGRDDLRFARYPVTVAQFRTFIEHSGFELGDSRGLRDPDHRPVHHVNHAEALAYCEWLTGTGCLPEGWRADLPDEHEWEHASRGGQPKGWDYWWAGKADPERANYDDTGIGDTSVVGCFPANGYGLYDMLGNIWEWTKTTTTVQSNGETFAVQLVRGGSWAFASDHMNCAVYSAARPDFCDYSQGFRVVLRHCTDSDRGFPPARE</sequence>
<dbReference type="Gene3D" id="3.40.50.300">
    <property type="entry name" value="P-loop containing nucleotide triphosphate hydrolases"/>
    <property type="match status" value="1"/>
</dbReference>
<dbReference type="PANTHER" id="PTHR23150">
    <property type="entry name" value="SULFATASE MODIFYING FACTOR 1, 2"/>
    <property type="match status" value="1"/>
</dbReference>
<keyword evidence="4" id="KW-1185">Reference proteome</keyword>
<dbReference type="SUPFAM" id="SSF56436">
    <property type="entry name" value="C-type lectin-like"/>
    <property type="match status" value="1"/>
</dbReference>
<dbReference type="InterPro" id="IPR007111">
    <property type="entry name" value="NACHT_NTPase"/>
</dbReference>
<organism evidence="3 4">
    <name type="scientific">Sphaerotilus uruguayifluvii</name>
    <dbReference type="NCBI Taxonomy" id="2735897"/>
    <lineage>
        <taxon>Bacteria</taxon>
        <taxon>Pseudomonadati</taxon>
        <taxon>Pseudomonadota</taxon>
        <taxon>Betaproteobacteria</taxon>
        <taxon>Burkholderiales</taxon>
        <taxon>Sphaerotilaceae</taxon>
        <taxon>Sphaerotilus</taxon>
    </lineage>
</organism>
<dbReference type="InterPro" id="IPR042095">
    <property type="entry name" value="SUMF_sf"/>
</dbReference>
<reference evidence="3 4" key="1">
    <citation type="submission" date="2020-05" db="EMBL/GenBank/DDBJ databases">
        <title>Genomic Encyclopedia of Type Strains, Phase IV (KMG-V): Genome sequencing to study the core and pangenomes of soil and plant-associated prokaryotes.</title>
        <authorList>
            <person name="Whitman W."/>
        </authorList>
    </citation>
    <scope>NUCLEOTIDE SEQUENCE [LARGE SCALE GENOMIC DNA]</scope>
    <source>
        <strain evidence="3 4">C29</strain>
    </source>
</reference>
<accession>A0ABX2G691</accession>
<dbReference type="RefSeq" id="WP_173806515.1">
    <property type="nucleotide sequence ID" value="NZ_JABSNM010000016.1"/>
</dbReference>
<dbReference type="Pfam" id="PF03781">
    <property type="entry name" value="FGE-sulfatase"/>
    <property type="match status" value="1"/>
</dbReference>
<feature type="domain" description="NACHT" evidence="2">
    <location>
        <begin position="135"/>
        <end position="307"/>
    </location>
</feature>
<dbReference type="Proteomes" id="UP001516061">
    <property type="component" value="Unassembled WGS sequence"/>
</dbReference>
<comment type="caution">
    <text evidence="3">The sequence shown here is derived from an EMBL/GenBank/DDBJ whole genome shotgun (WGS) entry which is preliminary data.</text>
</comment>
<evidence type="ECO:0000313" key="4">
    <source>
        <dbReference type="Proteomes" id="UP001516061"/>
    </source>
</evidence>
<dbReference type="Pfam" id="PF05729">
    <property type="entry name" value="NACHT"/>
    <property type="match status" value="1"/>
</dbReference>
<dbReference type="InterPro" id="IPR005532">
    <property type="entry name" value="SUMF_dom"/>
</dbReference>
<dbReference type="InterPro" id="IPR051043">
    <property type="entry name" value="Sulfatase_Mod_Factor_Kinase"/>
</dbReference>
<feature type="domain" description="Sulfatase-modifying factor enzyme-like" evidence="1">
    <location>
        <begin position="640"/>
        <end position="823"/>
    </location>
</feature>